<feature type="binding site" evidence="1">
    <location>
        <position position="65"/>
    </location>
    <ligand>
        <name>Zn(2+)</name>
        <dbReference type="ChEBI" id="CHEBI:29105"/>
    </ligand>
</feature>
<gene>
    <name evidence="5" type="primary">LOC6902296</name>
</gene>
<feature type="binding site" evidence="1">
    <location>
        <position position="12"/>
    </location>
    <ligand>
        <name>Zn(2+)</name>
        <dbReference type="ChEBI" id="CHEBI:29105"/>
    </ligand>
</feature>
<dbReference type="InterPro" id="IPR012934">
    <property type="entry name" value="Znf_AD"/>
</dbReference>
<dbReference type="RefSeq" id="XP_033240040.1">
    <property type="nucleotide sequence ID" value="XM_033384149.1"/>
</dbReference>
<feature type="compositionally biased region" description="Low complexity" evidence="2">
    <location>
        <begin position="141"/>
        <end position="163"/>
    </location>
</feature>
<name>A0A6I8W9H8_DROPS</name>
<dbReference type="AlphaFoldDB" id="A0A6I8W9H8"/>
<dbReference type="Proteomes" id="UP000001819">
    <property type="component" value="Chromosome X"/>
</dbReference>
<keyword evidence="1" id="KW-0863">Zinc-finger</keyword>
<dbReference type="KEGG" id="dpo:6902296"/>
<dbReference type="InParanoid" id="A0A6I8W9H8"/>
<dbReference type="Bgee" id="FBgn0243982">
    <property type="expression patterns" value="Expressed in female reproductive system and 2 other cell types or tissues"/>
</dbReference>
<organism evidence="4 5">
    <name type="scientific">Drosophila pseudoobscura pseudoobscura</name>
    <name type="common">Fruit fly</name>
    <dbReference type="NCBI Taxonomy" id="46245"/>
    <lineage>
        <taxon>Eukaryota</taxon>
        <taxon>Metazoa</taxon>
        <taxon>Ecdysozoa</taxon>
        <taxon>Arthropoda</taxon>
        <taxon>Hexapoda</taxon>
        <taxon>Insecta</taxon>
        <taxon>Pterygota</taxon>
        <taxon>Neoptera</taxon>
        <taxon>Endopterygota</taxon>
        <taxon>Diptera</taxon>
        <taxon>Brachycera</taxon>
        <taxon>Muscomorpha</taxon>
        <taxon>Ephydroidea</taxon>
        <taxon>Drosophilidae</taxon>
        <taxon>Drosophila</taxon>
        <taxon>Sophophora</taxon>
    </lineage>
</organism>
<protein>
    <recommendedName>
        <fullName evidence="3">ZAD domain-containing protein</fullName>
    </recommendedName>
</protein>
<proteinExistence type="predicted"/>
<keyword evidence="1" id="KW-0862">Zinc</keyword>
<evidence type="ECO:0000313" key="5">
    <source>
        <dbReference type="RefSeq" id="XP_033240040.1"/>
    </source>
</evidence>
<dbReference type="GO" id="GO:0005634">
    <property type="term" value="C:nucleus"/>
    <property type="evidence" value="ECO:0007669"/>
    <property type="project" value="InterPro"/>
</dbReference>
<dbReference type="GO" id="GO:0008270">
    <property type="term" value="F:zinc ion binding"/>
    <property type="evidence" value="ECO:0007669"/>
    <property type="project" value="UniProtKB-UniRule"/>
</dbReference>
<feature type="binding site" evidence="1">
    <location>
        <position position="62"/>
    </location>
    <ligand>
        <name>Zn(2+)</name>
        <dbReference type="ChEBI" id="CHEBI:29105"/>
    </ligand>
</feature>
<keyword evidence="1" id="KW-0479">Metal-binding</keyword>
<feature type="domain" description="ZAD" evidence="3">
    <location>
        <begin position="10"/>
        <end position="89"/>
    </location>
</feature>
<sequence>MESRVVDLDLACLICLNEEPGHSSIYSHDLEPPHTLIADKIRCCTSLKLESLQMQRWPDKICEQCHSELGVAYRFYEKCVVIEKLFLTATNSSHSVDADELARNQQLKLYLEQHHVKLPPSLKIKRVDVDADTPVASRAMGPATRGSAGASASSSATSTTAYGPTANMPVIKVEYCQESEENTDSLPQIPEASRSVVMSLDTLIETVPMKEQPVDTSDQEGGKMIIQSPWHYDPAPEHFYQIRMEETVVEQPPQSQKAHSQQERTPKVCTHRFYQLALNPHMKPNKNGKADLRALRQSTIGFHN</sequence>
<reference evidence="5" key="1">
    <citation type="submission" date="2025-08" db="UniProtKB">
        <authorList>
            <consortium name="RefSeq"/>
        </authorList>
    </citation>
    <scope>IDENTIFICATION</scope>
    <source>
        <strain evidence="5">MV-25-SWS-2005</strain>
        <tissue evidence="5">Whole body</tissue>
    </source>
</reference>
<feature type="binding site" evidence="1">
    <location>
        <position position="15"/>
    </location>
    <ligand>
        <name>Zn(2+)</name>
        <dbReference type="ChEBI" id="CHEBI:29105"/>
    </ligand>
</feature>
<keyword evidence="4" id="KW-1185">Reference proteome</keyword>
<evidence type="ECO:0000256" key="2">
    <source>
        <dbReference type="SAM" id="MobiDB-lite"/>
    </source>
</evidence>
<dbReference type="PROSITE" id="PS51915">
    <property type="entry name" value="ZAD"/>
    <property type="match status" value="1"/>
</dbReference>
<evidence type="ECO:0000313" key="4">
    <source>
        <dbReference type="Proteomes" id="UP000001819"/>
    </source>
</evidence>
<dbReference type="SUPFAM" id="SSF57716">
    <property type="entry name" value="Glucocorticoid receptor-like (DNA-binding domain)"/>
    <property type="match status" value="1"/>
</dbReference>
<dbReference type="Gene3D" id="3.40.1800.20">
    <property type="match status" value="1"/>
</dbReference>
<evidence type="ECO:0000259" key="3">
    <source>
        <dbReference type="PROSITE" id="PS51915"/>
    </source>
</evidence>
<dbReference type="SMART" id="SM00868">
    <property type="entry name" value="zf-AD"/>
    <property type="match status" value="1"/>
</dbReference>
<dbReference type="Pfam" id="PF07776">
    <property type="entry name" value="zf-AD"/>
    <property type="match status" value="1"/>
</dbReference>
<accession>A0A6I8W9H8</accession>
<evidence type="ECO:0000256" key="1">
    <source>
        <dbReference type="PROSITE-ProRule" id="PRU01263"/>
    </source>
</evidence>
<feature type="region of interest" description="Disordered" evidence="2">
    <location>
        <begin position="137"/>
        <end position="163"/>
    </location>
</feature>